<dbReference type="EMBL" id="LT629742">
    <property type="protein sequence ID" value="SDS99193.1"/>
    <property type="molecule type" value="Genomic_DNA"/>
</dbReference>
<dbReference type="STRING" id="412690.SAMN04489834_2592"/>
<protein>
    <recommendedName>
        <fullName evidence="5">MotA/TolQ/ExbB proton channel domain-containing protein</fullName>
    </recommendedName>
</protein>
<feature type="compositionally biased region" description="Low complexity" evidence="1">
    <location>
        <begin position="133"/>
        <end position="147"/>
    </location>
</feature>
<evidence type="ECO:0000256" key="2">
    <source>
        <dbReference type="SAM" id="Phobius"/>
    </source>
</evidence>
<reference evidence="4" key="1">
    <citation type="submission" date="2016-10" db="EMBL/GenBank/DDBJ databases">
        <authorList>
            <person name="Varghese N."/>
            <person name="Submissions S."/>
        </authorList>
    </citation>
    <scope>NUCLEOTIDE SEQUENCE [LARGE SCALE GENOMIC DNA]</scope>
    <source>
        <strain evidence="4">DSM 21772</strain>
    </source>
</reference>
<keyword evidence="4" id="KW-1185">Reference proteome</keyword>
<sequence length="158" mass="15990">MSRTPASKSANLPVILLWIASLAVGAVGYLVMTSSIAAQTDLYTTGSQDVGAMLTGQSGVTLGTTLIGVGVLGLLLALAVHAHNFALAQAQAALTLDDFDDFGADDNELVHSTITPEEAPAEAHVVEATEVVTAEAPAPVDEPAEAPATDEKPATPAS</sequence>
<evidence type="ECO:0000256" key="1">
    <source>
        <dbReference type="SAM" id="MobiDB-lite"/>
    </source>
</evidence>
<dbReference type="Proteomes" id="UP000181956">
    <property type="component" value="Chromosome I"/>
</dbReference>
<keyword evidence="2" id="KW-0472">Membrane</keyword>
<feature type="transmembrane region" description="Helical" evidence="2">
    <location>
        <begin position="12"/>
        <end position="38"/>
    </location>
</feature>
<feature type="region of interest" description="Disordered" evidence="1">
    <location>
        <begin position="133"/>
        <end position="158"/>
    </location>
</feature>
<feature type="transmembrane region" description="Helical" evidence="2">
    <location>
        <begin position="58"/>
        <end position="80"/>
    </location>
</feature>
<evidence type="ECO:0000313" key="3">
    <source>
        <dbReference type="EMBL" id="SDS99193.1"/>
    </source>
</evidence>
<name>A0A1H1WPY5_9MICO</name>
<feature type="compositionally biased region" description="Basic and acidic residues" evidence="1">
    <location>
        <begin position="149"/>
        <end position="158"/>
    </location>
</feature>
<dbReference type="OrthoDB" id="5008032at2"/>
<proteinExistence type="predicted"/>
<keyword evidence="2" id="KW-1133">Transmembrane helix</keyword>
<evidence type="ECO:0000313" key="4">
    <source>
        <dbReference type="Proteomes" id="UP000181956"/>
    </source>
</evidence>
<accession>A0A1H1WPY5</accession>
<dbReference type="AlphaFoldDB" id="A0A1H1WPY5"/>
<dbReference type="RefSeq" id="WP_083364413.1">
    <property type="nucleotide sequence ID" value="NZ_LT629742.1"/>
</dbReference>
<evidence type="ECO:0008006" key="5">
    <source>
        <dbReference type="Google" id="ProtNLM"/>
    </source>
</evidence>
<organism evidence="3 4">
    <name type="scientific">Microterricola viridarii</name>
    <dbReference type="NCBI Taxonomy" id="412690"/>
    <lineage>
        <taxon>Bacteria</taxon>
        <taxon>Bacillati</taxon>
        <taxon>Actinomycetota</taxon>
        <taxon>Actinomycetes</taxon>
        <taxon>Micrococcales</taxon>
        <taxon>Microbacteriaceae</taxon>
        <taxon>Microterricola</taxon>
    </lineage>
</organism>
<keyword evidence="2" id="KW-0812">Transmembrane</keyword>
<gene>
    <name evidence="3" type="ORF">SAMN04489834_2592</name>
</gene>